<gene>
    <name evidence="2" type="ORF">FCN18_17320</name>
</gene>
<keyword evidence="2" id="KW-0503">Monooxygenase</keyword>
<evidence type="ECO:0000313" key="3">
    <source>
        <dbReference type="Proteomes" id="UP000309992"/>
    </source>
</evidence>
<sequence>MTAAREVLISGAGIAGPALAYWLHEHGIRGTIVERAPAPRSGGYAVDVRGAAIDVAHRMGILENLRATTSEIARGGFVDSRGRIISGFDTSTVAPGERSLEVLRGDLVRLLHESADTDTEYLYEDTITALTQHDGGVDVTFERGEPRTFDLVVGADGLHSNVRRLAFGPEAPYRRFLGSYVSIFTVPNSLELDREARLYNTPGRLAAMYHTPRADGAKALLLHRVNDETEIDRRDPVLQQEHLRSTFDGMGWETDTILAEMERATDFYFDSVTQIKIDRWSQGRVTLVGDAGYCPSPMSGQGSSLAIVGAHVLAEELARHDSPETALAAYEARMRPFVAANHAIADPGLSFIAPRSRWGIATRNLLIKAAPLLSTLSRFSSKVSNAAEAIDLSTGTRRGV</sequence>
<dbReference type="SUPFAM" id="SSF51905">
    <property type="entry name" value="FAD/NAD(P)-binding domain"/>
    <property type="match status" value="1"/>
</dbReference>
<dbReference type="InterPro" id="IPR036188">
    <property type="entry name" value="FAD/NAD-bd_sf"/>
</dbReference>
<keyword evidence="2" id="KW-0560">Oxidoreductase</keyword>
<dbReference type="Pfam" id="PF01494">
    <property type="entry name" value="FAD_binding_3"/>
    <property type="match status" value="1"/>
</dbReference>
<dbReference type="GO" id="GO:0004497">
    <property type="term" value="F:monooxygenase activity"/>
    <property type="evidence" value="ECO:0007669"/>
    <property type="project" value="UniProtKB-KW"/>
</dbReference>
<dbReference type="InterPro" id="IPR002938">
    <property type="entry name" value="FAD-bd"/>
</dbReference>
<evidence type="ECO:0000259" key="1">
    <source>
        <dbReference type="Pfam" id="PF01494"/>
    </source>
</evidence>
<dbReference type="InterPro" id="IPR051704">
    <property type="entry name" value="FAD_aromatic-hydroxylase"/>
</dbReference>
<dbReference type="PRINTS" id="PR00420">
    <property type="entry name" value="RNGMNOXGNASE"/>
</dbReference>
<proteinExistence type="predicted"/>
<dbReference type="Proteomes" id="UP000309992">
    <property type="component" value="Unassembled WGS sequence"/>
</dbReference>
<accession>A0ABY2S495</accession>
<dbReference type="RefSeq" id="WP_137095604.1">
    <property type="nucleotide sequence ID" value="NZ_SWMS01000008.1"/>
</dbReference>
<dbReference type="Gene3D" id="3.50.50.60">
    <property type="entry name" value="FAD/NAD(P)-binding domain"/>
    <property type="match status" value="1"/>
</dbReference>
<reference evidence="2 3" key="1">
    <citation type="journal article" date="2015" name="Antonie Van Leeuwenhoek">
        <title>Prauserella endophytica sp. nov., an endophytic actinobacterium isolated from Tamarix taklamakanensis.</title>
        <authorList>
            <person name="Liu J.M."/>
            <person name="Habden X."/>
            <person name="Guo L."/>
            <person name="Tuo L."/>
            <person name="Jiang Z.K."/>
            <person name="Liu S.W."/>
            <person name="Liu X.F."/>
            <person name="Chen L."/>
            <person name="Li R.F."/>
            <person name="Zhang Y.Q."/>
            <person name="Sun C.H."/>
        </authorList>
    </citation>
    <scope>NUCLEOTIDE SEQUENCE [LARGE SCALE GENOMIC DNA]</scope>
    <source>
        <strain evidence="2 3">CGMCC 4.7182</strain>
    </source>
</reference>
<protein>
    <submittedName>
        <fullName evidence="2">Monooxygenase</fullName>
    </submittedName>
</protein>
<dbReference type="EMBL" id="SWMS01000008">
    <property type="protein sequence ID" value="TKG70625.1"/>
    <property type="molecule type" value="Genomic_DNA"/>
</dbReference>
<dbReference type="Gene3D" id="3.30.9.10">
    <property type="entry name" value="D-Amino Acid Oxidase, subunit A, domain 2"/>
    <property type="match status" value="1"/>
</dbReference>
<dbReference type="PANTHER" id="PTHR46865:SF2">
    <property type="entry name" value="MONOOXYGENASE"/>
    <property type="match status" value="1"/>
</dbReference>
<feature type="domain" description="FAD-binding" evidence="1">
    <location>
        <begin position="6"/>
        <end position="340"/>
    </location>
</feature>
<keyword evidence="3" id="KW-1185">Reference proteome</keyword>
<evidence type="ECO:0000313" key="2">
    <source>
        <dbReference type="EMBL" id="TKG70625.1"/>
    </source>
</evidence>
<organism evidence="2 3">
    <name type="scientific">Prauserella endophytica</name>
    <dbReference type="NCBI Taxonomy" id="1592324"/>
    <lineage>
        <taxon>Bacteria</taxon>
        <taxon>Bacillati</taxon>
        <taxon>Actinomycetota</taxon>
        <taxon>Actinomycetes</taxon>
        <taxon>Pseudonocardiales</taxon>
        <taxon>Pseudonocardiaceae</taxon>
        <taxon>Prauserella</taxon>
        <taxon>Prauserella coralliicola group</taxon>
    </lineage>
</organism>
<dbReference type="PANTHER" id="PTHR46865">
    <property type="entry name" value="OXIDOREDUCTASE-RELATED"/>
    <property type="match status" value="1"/>
</dbReference>
<comment type="caution">
    <text evidence="2">The sequence shown here is derived from an EMBL/GenBank/DDBJ whole genome shotgun (WGS) entry which is preliminary data.</text>
</comment>
<name>A0ABY2S495_9PSEU</name>